<evidence type="ECO:0000256" key="9">
    <source>
        <dbReference type="ARBA" id="ARBA00022630"/>
    </source>
</evidence>
<dbReference type="PROSITE" id="PS51848">
    <property type="entry name" value="BMERB"/>
    <property type="match status" value="1"/>
</dbReference>
<dbReference type="CDD" id="cd09358">
    <property type="entry name" value="LIM_Mical_like"/>
    <property type="match status" value="1"/>
</dbReference>
<evidence type="ECO:0000256" key="18">
    <source>
        <dbReference type="ARBA" id="ARBA00023054"/>
    </source>
</evidence>
<dbReference type="PROSITE" id="PS50021">
    <property type="entry name" value="CH"/>
    <property type="match status" value="1"/>
</dbReference>
<dbReference type="SMART" id="SM00033">
    <property type="entry name" value="CH"/>
    <property type="match status" value="1"/>
</dbReference>
<keyword evidence="10 25" id="KW-0479">Metal-binding</keyword>
<dbReference type="InterPro" id="IPR022735">
    <property type="entry name" value="bMERB_dom"/>
</dbReference>
<dbReference type="InterPro" id="IPR050540">
    <property type="entry name" value="F-actin_Monoox_Mical"/>
</dbReference>
<evidence type="ECO:0000256" key="8">
    <source>
        <dbReference type="ARBA" id="ARBA00022490"/>
    </source>
</evidence>
<dbReference type="SUPFAM" id="SSF47576">
    <property type="entry name" value="Calponin-homology domain, CH-domain"/>
    <property type="match status" value="1"/>
</dbReference>
<keyword evidence="11" id="KW-0967">Endosome</keyword>
<dbReference type="GO" id="GO:0071949">
    <property type="term" value="F:FAD binding"/>
    <property type="evidence" value="ECO:0007669"/>
    <property type="project" value="InterPro"/>
</dbReference>
<dbReference type="Gene3D" id="1.10.418.10">
    <property type="entry name" value="Calponin-like domain"/>
    <property type="match status" value="1"/>
</dbReference>
<dbReference type="PROSITE" id="PS50023">
    <property type="entry name" value="LIM_DOMAIN_2"/>
    <property type="match status" value="1"/>
</dbReference>
<keyword evidence="19" id="KW-0472">Membrane</keyword>
<dbReference type="GO" id="GO:0030042">
    <property type="term" value="P:actin filament depolymerization"/>
    <property type="evidence" value="ECO:0007669"/>
    <property type="project" value="UniProtKB-ARBA"/>
</dbReference>
<dbReference type="SMART" id="SM01203">
    <property type="entry name" value="DUF3585"/>
    <property type="match status" value="1"/>
</dbReference>
<feature type="region of interest" description="Disordered" evidence="27">
    <location>
        <begin position="404"/>
        <end position="425"/>
    </location>
</feature>
<keyword evidence="21" id="KW-0206">Cytoskeleton</keyword>
<evidence type="ECO:0000256" key="17">
    <source>
        <dbReference type="ARBA" id="ARBA00023038"/>
    </source>
</evidence>
<comment type="subcellular location">
    <subcellularLocation>
        <location evidence="3">Cytoplasm</location>
        <location evidence="3">Cytoskeleton</location>
    </subcellularLocation>
    <subcellularLocation>
        <location evidence="4">Endosome membrane</location>
    </subcellularLocation>
    <subcellularLocation>
        <location evidence="2">Midbody</location>
    </subcellularLocation>
</comment>
<name>A0A8C6D5V9_MOSMO</name>
<dbReference type="GO" id="GO:0005856">
    <property type="term" value="C:cytoskeleton"/>
    <property type="evidence" value="ECO:0007669"/>
    <property type="project" value="UniProtKB-SubCell"/>
</dbReference>
<feature type="region of interest" description="Disordered" evidence="27">
    <location>
        <begin position="668"/>
        <end position="751"/>
    </location>
</feature>
<gene>
    <name evidence="31" type="primary">MICAL1</name>
</gene>
<dbReference type="Pfam" id="PF00412">
    <property type="entry name" value="LIM"/>
    <property type="match status" value="1"/>
</dbReference>
<evidence type="ECO:0000259" key="28">
    <source>
        <dbReference type="PROSITE" id="PS50021"/>
    </source>
</evidence>
<dbReference type="GO" id="GO:0046872">
    <property type="term" value="F:metal ion binding"/>
    <property type="evidence" value="ECO:0007669"/>
    <property type="project" value="UniProtKB-KW"/>
</dbReference>
<evidence type="ECO:0000256" key="11">
    <source>
        <dbReference type="ARBA" id="ARBA00022753"/>
    </source>
</evidence>
<protein>
    <recommendedName>
        <fullName evidence="22">Molecule interacting with CasL protein 1</fullName>
        <ecNumber evidence="7">1.14.13.225</ecNumber>
        <ecNumber evidence="6">1.6.3.1</ecNumber>
    </recommendedName>
</protein>
<dbReference type="InterPro" id="IPR036188">
    <property type="entry name" value="FAD/NAD-bd_sf"/>
</dbReference>
<keyword evidence="9" id="KW-0285">Flavoprotein</keyword>
<dbReference type="InterPro" id="IPR001715">
    <property type="entry name" value="CH_dom"/>
</dbReference>
<dbReference type="InterPro" id="IPR057494">
    <property type="entry name" value="Rossman_Mical"/>
</dbReference>
<evidence type="ECO:0000256" key="22">
    <source>
        <dbReference type="ARBA" id="ARBA00044245"/>
    </source>
</evidence>
<evidence type="ECO:0000256" key="19">
    <source>
        <dbReference type="ARBA" id="ARBA00023136"/>
    </source>
</evidence>
<dbReference type="GO" id="GO:0003779">
    <property type="term" value="F:actin binding"/>
    <property type="evidence" value="ECO:0007669"/>
    <property type="project" value="UniProtKB-KW"/>
</dbReference>
<dbReference type="Proteomes" id="UP000694544">
    <property type="component" value="Unplaced"/>
</dbReference>
<dbReference type="CDD" id="cd21196">
    <property type="entry name" value="CH_MICAL1"/>
    <property type="match status" value="1"/>
</dbReference>
<evidence type="ECO:0000256" key="4">
    <source>
        <dbReference type="ARBA" id="ARBA00004608"/>
    </source>
</evidence>
<evidence type="ECO:0000256" key="13">
    <source>
        <dbReference type="ARBA" id="ARBA00022833"/>
    </source>
</evidence>
<dbReference type="AlphaFoldDB" id="A0A8C6D5V9"/>
<evidence type="ECO:0000256" key="25">
    <source>
        <dbReference type="PROSITE-ProRule" id="PRU00125"/>
    </source>
</evidence>
<evidence type="ECO:0000256" key="2">
    <source>
        <dbReference type="ARBA" id="ARBA00004214"/>
    </source>
</evidence>
<evidence type="ECO:0000256" key="21">
    <source>
        <dbReference type="ARBA" id="ARBA00023212"/>
    </source>
</evidence>
<evidence type="ECO:0000259" key="29">
    <source>
        <dbReference type="PROSITE" id="PS50023"/>
    </source>
</evidence>
<evidence type="ECO:0000313" key="32">
    <source>
        <dbReference type="Proteomes" id="UP000694544"/>
    </source>
</evidence>
<keyword evidence="32" id="KW-1185">Reference proteome</keyword>
<evidence type="ECO:0000256" key="15">
    <source>
        <dbReference type="ARBA" id="ARBA00023002"/>
    </source>
</evidence>
<feature type="compositionally biased region" description="Pro residues" evidence="27">
    <location>
        <begin position="585"/>
        <end position="598"/>
    </location>
</feature>
<keyword evidence="15" id="KW-0560">Oxidoreductase</keyword>
<evidence type="ECO:0000256" key="5">
    <source>
        <dbReference type="ARBA" id="ARBA00008223"/>
    </source>
</evidence>
<dbReference type="Pfam" id="PF25413">
    <property type="entry name" value="Rossman_Mical"/>
    <property type="match status" value="1"/>
</dbReference>
<feature type="compositionally biased region" description="Basic and acidic residues" evidence="27">
    <location>
        <begin position="560"/>
        <end position="577"/>
    </location>
</feature>
<organism evidence="31 32">
    <name type="scientific">Moschus moschiferus</name>
    <name type="common">Siberian musk deer</name>
    <name type="synonym">Moschus sibiricus</name>
    <dbReference type="NCBI Taxonomy" id="68415"/>
    <lineage>
        <taxon>Eukaryota</taxon>
        <taxon>Metazoa</taxon>
        <taxon>Chordata</taxon>
        <taxon>Craniata</taxon>
        <taxon>Vertebrata</taxon>
        <taxon>Euteleostomi</taxon>
        <taxon>Mammalia</taxon>
        <taxon>Eutheria</taxon>
        <taxon>Laurasiatheria</taxon>
        <taxon>Artiodactyla</taxon>
        <taxon>Ruminantia</taxon>
        <taxon>Pecora</taxon>
        <taxon>Moschidae</taxon>
        <taxon>Moschus</taxon>
    </lineage>
</organism>
<evidence type="ECO:0000256" key="12">
    <source>
        <dbReference type="ARBA" id="ARBA00022827"/>
    </source>
</evidence>
<dbReference type="FunFam" id="1.10.418.10:FF:000058">
    <property type="entry name" value="F-actin-methionine sulfoxide oxidase MICAL1 isoform X1"/>
    <property type="match status" value="1"/>
</dbReference>
<evidence type="ECO:0000256" key="20">
    <source>
        <dbReference type="ARBA" id="ARBA00023203"/>
    </source>
</evidence>
<dbReference type="Ensembl" id="ENSMMST00000011327.1">
    <property type="protein sequence ID" value="ENSMMSP00000010240.1"/>
    <property type="gene ID" value="ENSMMSG00000007853.1"/>
</dbReference>
<dbReference type="EC" id="1.14.13.225" evidence="7"/>
<evidence type="ECO:0000313" key="31">
    <source>
        <dbReference type="Ensembl" id="ENSMMSP00000010240.1"/>
    </source>
</evidence>
<dbReference type="InterPro" id="IPR036872">
    <property type="entry name" value="CH_dom_sf"/>
</dbReference>
<dbReference type="EC" id="1.6.3.1" evidence="6"/>
<dbReference type="InterPro" id="IPR001781">
    <property type="entry name" value="Znf_LIM"/>
</dbReference>
<keyword evidence="17 25" id="KW-0440">LIM domain</keyword>
<feature type="compositionally biased region" description="Basic and acidic residues" evidence="27">
    <location>
        <begin position="404"/>
        <end position="414"/>
    </location>
</feature>
<feature type="region of interest" description="Disordered" evidence="27">
    <location>
        <begin position="778"/>
        <end position="802"/>
    </location>
</feature>
<dbReference type="Pfam" id="PF12130">
    <property type="entry name" value="bMERB_dom"/>
    <property type="match status" value="1"/>
</dbReference>
<feature type="compositionally biased region" description="Basic and acidic residues" evidence="27">
    <location>
        <begin position="669"/>
        <end position="680"/>
    </location>
</feature>
<dbReference type="SUPFAM" id="SSF57716">
    <property type="entry name" value="Glucocorticoid receptor-like (DNA-binding domain)"/>
    <property type="match status" value="2"/>
</dbReference>
<keyword evidence="20" id="KW-0009">Actin-binding</keyword>
<evidence type="ECO:0000256" key="27">
    <source>
        <dbReference type="SAM" id="MobiDB-lite"/>
    </source>
</evidence>
<comment type="catalytic activity">
    <reaction evidence="23">
        <text>NADPH + O2 + H(+) = H2O2 + NADP(+)</text>
        <dbReference type="Rhea" id="RHEA:11260"/>
        <dbReference type="ChEBI" id="CHEBI:15378"/>
        <dbReference type="ChEBI" id="CHEBI:15379"/>
        <dbReference type="ChEBI" id="CHEBI:16240"/>
        <dbReference type="ChEBI" id="CHEBI:57783"/>
        <dbReference type="ChEBI" id="CHEBI:58349"/>
        <dbReference type="EC" id="1.6.3.1"/>
    </reaction>
</comment>
<feature type="domain" description="BMERB" evidence="30">
    <location>
        <begin position="835"/>
        <end position="984"/>
    </location>
</feature>
<evidence type="ECO:0000256" key="10">
    <source>
        <dbReference type="ARBA" id="ARBA00022723"/>
    </source>
</evidence>
<dbReference type="SUPFAM" id="SSF51905">
    <property type="entry name" value="FAD/NAD(P)-binding domain"/>
    <property type="match status" value="1"/>
</dbReference>
<dbReference type="InterPro" id="IPR002938">
    <property type="entry name" value="FAD-bd"/>
</dbReference>
<dbReference type="PANTHER" id="PTHR23167">
    <property type="entry name" value="CALPONIN HOMOLOGY DOMAIN-CONTAINING PROTEIN DDB_G0272472-RELATED"/>
    <property type="match status" value="1"/>
</dbReference>
<evidence type="ECO:0000256" key="3">
    <source>
        <dbReference type="ARBA" id="ARBA00004245"/>
    </source>
</evidence>
<dbReference type="GO" id="GO:0120501">
    <property type="term" value="F:F-actin monooxygenase activity"/>
    <property type="evidence" value="ECO:0007669"/>
    <property type="project" value="UniProtKB-EC"/>
</dbReference>
<evidence type="ECO:0000256" key="6">
    <source>
        <dbReference type="ARBA" id="ARBA00012698"/>
    </source>
</evidence>
<keyword evidence="8" id="KW-0963">Cytoplasm</keyword>
<dbReference type="Pfam" id="PF00307">
    <property type="entry name" value="CH"/>
    <property type="match status" value="1"/>
</dbReference>
<keyword evidence="12" id="KW-0274">FAD</keyword>
<sequence>MASPTSTNPAHAHFESFLQAQLCQDVLSSFQGLCRALGLEPGGGLSQYHKVKAQLNYWSAKSLWAKLDKRANQPVYQQGRACTSTKCLVVGAGPCGLRAAVELAMLGARVVLVEKRTKFSRHNVLHLWPFTIHDLRALGAKKFYGRFCTGSLDHISIRQLQLLLLKVALLLGVEIHWGVTFTGLQPPPKKGSGWRAQLQPSPPAQLAKYEFDVLISAAGGKFVPEGFTVREMRGKLAIGITANFVNGRTVEETQVPEISGVARIYNQSFFQSLLKATGIDLENIVYYKDDTHYFVMTAKKQCLLRLGVLHQPFWPLGTGVARGFLAAFDAAWMVKQWAEGAGPLEVLAERESLYQLLSQTSPENMHRNVAQYGLDPATRYPNLNLRAVTPSQVRDLYDVEAKEPVQRMSDRTDSGKPATGAAGSQEELLRWCQEQTAGYPGVHVTDLSSSWADGLALCALVHRLRPALLEPSELQGMGALEATSWALKMAEHELGITPVLSAQAMVAGSDPLGLIAYLSHFHSAFKSIPHNPGSVSQGSPGTASAVLFLGKLQRTLQRTRTQENGEDTGGKKPRLEVEAETPSTEEPPVPEPDEPMAPPSQQQDASAEDLCALCGQHLYILERLCADGRFFHRSCFRCHTCEATLWPGGYRQHPGDGYFYCLQHLPQTGHKEDSSDRGPESQDLPMLSENNMPSDPATPVALHQGTGPVPSPSQPTRRLIRLSSPERQRLSSLHLTPDPEMEPPPKPPRSCSALARQALEASFKGWGMPVQSPQVLEAMKKGEEESSSSSEEETEDEEDVPLDSDMEQFLWNLAKNSGTMNNYPTWRRTLLRRAKEEEMKRFCKAQAIQRRLNEIEAALRELEARGTELELALRSQSSSPKKQKALWVEQLLQLVQKKNSLVAEEAELMITVQELNLEEKQWQLDQELRTYMNREETLKTAADRQAEDQVLRKLLDVVNQRDALIRFQEERRLSELASEPGVQG</sequence>
<dbReference type="PANTHER" id="PTHR23167:SF35">
    <property type="entry name" value="[F-ACTIN]-MONOOXYGENASE MICAL1"/>
    <property type="match status" value="1"/>
</dbReference>
<reference evidence="31" key="1">
    <citation type="submission" date="2025-08" db="UniProtKB">
        <authorList>
            <consortium name="Ensembl"/>
        </authorList>
    </citation>
    <scope>IDENTIFICATION</scope>
</reference>
<evidence type="ECO:0000256" key="14">
    <source>
        <dbReference type="ARBA" id="ARBA00022857"/>
    </source>
</evidence>
<dbReference type="GeneTree" id="ENSGT00940000159117"/>
<feature type="coiled-coil region" evidence="26">
    <location>
        <begin position="845"/>
        <end position="872"/>
    </location>
</feature>
<evidence type="ECO:0000256" key="24">
    <source>
        <dbReference type="ARBA" id="ARBA00049522"/>
    </source>
</evidence>
<evidence type="ECO:0000256" key="26">
    <source>
        <dbReference type="SAM" id="Coils"/>
    </source>
</evidence>
<evidence type="ECO:0000259" key="30">
    <source>
        <dbReference type="PROSITE" id="PS51848"/>
    </source>
</evidence>
<reference evidence="31" key="2">
    <citation type="submission" date="2025-09" db="UniProtKB">
        <authorList>
            <consortium name="Ensembl"/>
        </authorList>
    </citation>
    <scope>IDENTIFICATION</scope>
</reference>
<dbReference type="FunFam" id="2.10.110.10:FF:000106">
    <property type="entry name" value="F-actin-monooxygenase MICAL1 isoform 1"/>
    <property type="match status" value="1"/>
</dbReference>
<dbReference type="GO" id="GO:0030496">
    <property type="term" value="C:midbody"/>
    <property type="evidence" value="ECO:0007669"/>
    <property type="project" value="UniProtKB-SubCell"/>
</dbReference>
<feature type="region of interest" description="Disordered" evidence="27">
    <location>
        <begin position="557"/>
        <end position="604"/>
    </location>
</feature>
<dbReference type="Gene3D" id="2.10.110.10">
    <property type="entry name" value="Cysteine Rich Protein"/>
    <property type="match status" value="1"/>
</dbReference>
<evidence type="ECO:0000256" key="23">
    <source>
        <dbReference type="ARBA" id="ARBA00048762"/>
    </source>
</evidence>
<feature type="domain" description="Calponin-homology (CH)" evidence="28">
    <location>
        <begin position="422"/>
        <end position="526"/>
    </location>
</feature>
<dbReference type="Pfam" id="PF01494">
    <property type="entry name" value="FAD_binding_3"/>
    <property type="match status" value="1"/>
</dbReference>
<evidence type="ECO:0000256" key="7">
    <source>
        <dbReference type="ARBA" id="ARBA00012709"/>
    </source>
</evidence>
<keyword evidence="18 26" id="KW-0175">Coiled coil</keyword>
<dbReference type="PROSITE" id="PS00478">
    <property type="entry name" value="LIM_DOMAIN_1"/>
    <property type="match status" value="1"/>
</dbReference>
<evidence type="ECO:0000256" key="16">
    <source>
        <dbReference type="ARBA" id="ARBA00023033"/>
    </source>
</evidence>
<comment type="similarity">
    <text evidence="5">Belongs to the Mical family.</text>
</comment>
<proteinExistence type="inferred from homology"/>
<comment type="catalytic activity">
    <reaction evidence="24">
        <text>L-methionyl-[F-actin] + NADPH + O2 + H(+) = L-methionyl-(R)-S-oxide-[F-actin] + NADP(+) + H2O</text>
        <dbReference type="Rhea" id="RHEA:51308"/>
        <dbReference type="Rhea" id="RHEA-COMP:12953"/>
        <dbReference type="Rhea" id="RHEA-COMP:12956"/>
        <dbReference type="ChEBI" id="CHEBI:15377"/>
        <dbReference type="ChEBI" id="CHEBI:15378"/>
        <dbReference type="ChEBI" id="CHEBI:15379"/>
        <dbReference type="ChEBI" id="CHEBI:16044"/>
        <dbReference type="ChEBI" id="CHEBI:45764"/>
        <dbReference type="ChEBI" id="CHEBI:57783"/>
        <dbReference type="ChEBI" id="CHEBI:58349"/>
        <dbReference type="EC" id="1.14.13.225"/>
    </reaction>
</comment>
<dbReference type="GO" id="GO:0016174">
    <property type="term" value="F:NAD(P)H oxidase H2O2-forming activity"/>
    <property type="evidence" value="ECO:0007669"/>
    <property type="project" value="UniProtKB-EC"/>
</dbReference>
<comment type="cofactor">
    <cofactor evidence="1">
        <name>FAD</name>
        <dbReference type="ChEBI" id="CHEBI:57692"/>
    </cofactor>
</comment>
<accession>A0A8C6D5V9</accession>
<evidence type="ECO:0000256" key="1">
    <source>
        <dbReference type="ARBA" id="ARBA00001974"/>
    </source>
</evidence>
<keyword evidence="14" id="KW-0521">NADP</keyword>
<feature type="domain" description="LIM zinc-binding" evidence="29">
    <location>
        <begin position="609"/>
        <end position="671"/>
    </location>
</feature>
<feature type="compositionally biased region" description="Acidic residues" evidence="27">
    <location>
        <begin position="790"/>
        <end position="802"/>
    </location>
</feature>
<keyword evidence="13 25" id="KW-0862">Zinc</keyword>
<dbReference type="SMART" id="SM00132">
    <property type="entry name" value="LIM"/>
    <property type="match status" value="1"/>
</dbReference>
<dbReference type="Gene3D" id="3.50.50.60">
    <property type="entry name" value="FAD/NAD(P)-binding domain"/>
    <property type="match status" value="2"/>
</dbReference>
<keyword evidence="16" id="KW-0503">Monooxygenase</keyword>
<dbReference type="GO" id="GO:0010008">
    <property type="term" value="C:endosome membrane"/>
    <property type="evidence" value="ECO:0007669"/>
    <property type="project" value="UniProtKB-SubCell"/>
</dbReference>